<feature type="region of interest" description="Disordered" evidence="1">
    <location>
        <begin position="853"/>
        <end position="877"/>
    </location>
</feature>
<proteinExistence type="predicted"/>
<feature type="compositionally biased region" description="Polar residues" evidence="1">
    <location>
        <begin position="67"/>
        <end position="77"/>
    </location>
</feature>
<keyword evidence="3" id="KW-1185">Reference proteome</keyword>
<dbReference type="KEGG" id="kne:92180132"/>
<dbReference type="Gene3D" id="1.25.40.10">
    <property type="entry name" value="Tetratricopeptide repeat domain"/>
    <property type="match status" value="1"/>
</dbReference>
<dbReference type="InterPro" id="IPR011990">
    <property type="entry name" value="TPR-like_helical_dom_sf"/>
</dbReference>
<dbReference type="PANTHER" id="PTHR47937">
    <property type="entry name" value="PLASTID TRANSCRIPTIONALLY ACTIVE CHROMOSOME 2-LIKE PROTEIN"/>
    <property type="match status" value="1"/>
</dbReference>
<sequence>MPVRVNGVAGLGIALRPKISRGSSVVSSPLPAPPTSVRPIIPSLPGCSRWLSCTCCRKTLARRTYFSSNPTSSTSTIHPDEEPSSTTIIPLPHRVKTPHLPLPPPLPYSPNSHPFRRHLEILSLSLFSSPNESWSVYLALHPSLRQYIPDETFRSLLAHQARHEEPALGWHRVKMLLRLAKKCRMELEDLGFENMTNVLKLGLLRILQDNKMEDEAHFKLVKKLWNITSGMVSDLGRIPRKVRRHWLQLQISRLEAYRRNETRLSVVDNPSSTPMEDAVLEIVERGGADGLGYHIGRILSISRGSTVEGLRESLRLMAWCLSRGTYIHTTFLFKVMRKLVSGWDREGMNGRQLLKAEIPKVLSQVETSPTSLAAQQLREVSERVEKRSQSRMERALELLDVGGLGLPGMIEQGMSIAKGAKTKAYSVTAIEAALRLLEESLQHRDVEQSPLTIVIANALYSAYRSGRSIEIAALVVRFVRTPQESQVINRLPSDVIIPLFRLLLTVMPSPEVYILARKIYQHARAADPPFLWSHHNIDAWRTLYKFSVTSPNLHLHFASRLYADLMADGMAIRRTDALMMIRAIGMKPSPSRPILLERHIKDYLWVQYGRQPALIAALVQGLTRTSVKDAELALNLAHRLAENTALQPLVVQLIIAQLARSPRLEHLAKSFSLLSRLEPGATATWAYNTVLSYLVSAGRLRPQDGQMSRGDSLAHATALYKEMIRNDIRPNPRTISIMLRSLLDNDHLDAALAVFGVCVEQQIVLKSSAVGRLMVRLALAGRSEEADLVEQRWRESTVRGEKISWDRGVVGARVLLDIKHGKRVDLGAIAKQTGWNGTPAFLQFLETLRPPSRDDNESLGEAAQDENELSGGAVEADERVTKSLNDHKSSFWYKGKNVEMSSTNELRMSVVF</sequence>
<dbReference type="GeneID" id="92180132"/>
<dbReference type="PANTHER" id="PTHR47937:SF6">
    <property type="entry name" value="PENTACOTRIPEPTIDE-REPEAT REGION OF PRORP DOMAIN-CONTAINING PROTEIN"/>
    <property type="match status" value="1"/>
</dbReference>
<evidence type="ECO:0000256" key="1">
    <source>
        <dbReference type="SAM" id="MobiDB-lite"/>
    </source>
</evidence>
<evidence type="ECO:0008006" key="4">
    <source>
        <dbReference type="Google" id="ProtNLM"/>
    </source>
</evidence>
<dbReference type="Proteomes" id="UP001388673">
    <property type="component" value="Unassembled WGS sequence"/>
</dbReference>
<protein>
    <recommendedName>
        <fullName evidence="4">Pentatricopeptide repeat domain-containing protein</fullName>
    </recommendedName>
</protein>
<feature type="region of interest" description="Disordered" evidence="1">
    <location>
        <begin position="67"/>
        <end position="91"/>
    </location>
</feature>
<organism evidence="2 3">
    <name type="scientific">Kwoniella newhampshirensis</name>
    <dbReference type="NCBI Taxonomy" id="1651941"/>
    <lineage>
        <taxon>Eukaryota</taxon>
        <taxon>Fungi</taxon>
        <taxon>Dikarya</taxon>
        <taxon>Basidiomycota</taxon>
        <taxon>Agaricomycotina</taxon>
        <taxon>Tremellomycetes</taxon>
        <taxon>Tremellales</taxon>
        <taxon>Cryptococcaceae</taxon>
        <taxon>Kwoniella</taxon>
    </lineage>
</organism>
<dbReference type="AlphaFoldDB" id="A0AAW0YZY8"/>
<name>A0AAW0YZY8_9TREE</name>
<dbReference type="InterPro" id="IPR052308">
    <property type="entry name" value="PPR_domain-containing"/>
</dbReference>
<dbReference type="RefSeq" id="XP_066803486.1">
    <property type="nucleotide sequence ID" value="XM_066945985.1"/>
</dbReference>
<reference evidence="2 3" key="1">
    <citation type="journal article" date="2024" name="bioRxiv">
        <title>Comparative genomics of Cryptococcus and Kwoniella reveals pathogenesis evolution and contrasting karyotype dynamics via intercentromeric recombination or chromosome fusion.</title>
        <authorList>
            <person name="Coelho M.A."/>
            <person name="David-Palma M."/>
            <person name="Shea T."/>
            <person name="Bowers K."/>
            <person name="McGinley-Smith S."/>
            <person name="Mohammad A.W."/>
            <person name="Gnirke A."/>
            <person name="Yurkov A.M."/>
            <person name="Nowrousian M."/>
            <person name="Sun S."/>
            <person name="Cuomo C.A."/>
            <person name="Heitman J."/>
        </authorList>
    </citation>
    <scope>NUCLEOTIDE SEQUENCE [LARGE SCALE GENOMIC DNA]</scope>
    <source>
        <strain evidence="2 3">CBS 13917</strain>
    </source>
</reference>
<evidence type="ECO:0000313" key="2">
    <source>
        <dbReference type="EMBL" id="KAK8858645.1"/>
    </source>
</evidence>
<gene>
    <name evidence="2" type="ORF">IAR55_002874</name>
</gene>
<accession>A0AAW0YZY8</accession>
<dbReference type="EMBL" id="JBCAWK010000005">
    <property type="protein sequence ID" value="KAK8858645.1"/>
    <property type="molecule type" value="Genomic_DNA"/>
</dbReference>
<evidence type="ECO:0000313" key="3">
    <source>
        <dbReference type="Proteomes" id="UP001388673"/>
    </source>
</evidence>
<comment type="caution">
    <text evidence="2">The sequence shown here is derived from an EMBL/GenBank/DDBJ whole genome shotgun (WGS) entry which is preliminary data.</text>
</comment>